<evidence type="ECO:0000313" key="1">
    <source>
        <dbReference type="EMBL" id="AZP04301.1"/>
    </source>
</evidence>
<protein>
    <recommendedName>
        <fullName evidence="3">Sigma-70 family RNA polymerase sigma factor</fullName>
    </recommendedName>
</protein>
<reference evidence="2" key="1">
    <citation type="submission" date="2018-12" db="EMBL/GenBank/DDBJ databases">
        <title>Complete genome sequencing of Jeotgalibaca sp. H21T32.</title>
        <authorList>
            <person name="Bae J.-W."/>
            <person name="Lee S.-Y."/>
        </authorList>
    </citation>
    <scope>NUCLEOTIDE SEQUENCE [LARGE SCALE GENOMIC DNA]</scope>
    <source>
        <strain evidence="2">H21T32</strain>
    </source>
</reference>
<dbReference type="OrthoDB" id="9966760at2"/>
<dbReference type="EMBL" id="CP034465">
    <property type="protein sequence ID" value="AZP04301.1"/>
    <property type="molecule type" value="Genomic_DNA"/>
</dbReference>
<evidence type="ECO:0008006" key="3">
    <source>
        <dbReference type="Google" id="ProtNLM"/>
    </source>
</evidence>
<dbReference type="KEGG" id="jeh:EJN90_06410"/>
<proteinExistence type="predicted"/>
<dbReference type="RefSeq" id="WP_126109579.1">
    <property type="nucleotide sequence ID" value="NZ_CP034465.1"/>
</dbReference>
<name>A0A3Q9BKC7_9LACT</name>
<sequence>MDDQLVYAFKEKNYAYILKRLQPLFWKNLRGVALQDQDDFLQEYYLLCIKIVAACSFQEP</sequence>
<organism evidence="1 2">
    <name type="scientific">Jeotgalibaca ciconiae</name>
    <dbReference type="NCBI Taxonomy" id="2496265"/>
    <lineage>
        <taxon>Bacteria</taxon>
        <taxon>Bacillati</taxon>
        <taxon>Bacillota</taxon>
        <taxon>Bacilli</taxon>
        <taxon>Lactobacillales</taxon>
        <taxon>Carnobacteriaceae</taxon>
        <taxon>Jeotgalibaca</taxon>
    </lineage>
</organism>
<gene>
    <name evidence="1" type="ORF">EJN90_06410</name>
</gene>
<keyword evidence="2" id="KW-1185">Reference proteome</keyword>
<evidence type="ECO:0000313" key="2">
    <source>
        <dbReference type="Proteomes" id="UP000273326"/>
    </source>
</evidence>
<dbReference type="Proteomes" id="UP000273326">
    <property type="component" value="Chromosome"/>
</dbReference>
<accession>A0A3Q9BKC7</accession>
<dbReference type="AlphaFoldDB" id="A0A3Q9BKC7"/>